<name>A0AAF1BFH2_9TREE</name>
<dbReference type="EMBL" id="CP086714">
    <property type="protein sequence ID" value="WOO78056.1"/>
    <property type="molecule type" value="Genomic_DNA"/>
</dbReference>
<dbReference type="RefSeq" id="XP_062624088.1">
    <property type="nucleotide sequence ID" value="XM_062768104.1"/>
</dbReference>
<dbReference type="Proteomes" id="UP000827549">
    <property type="component" value="Chromosome 1"/>
</dbReference>
<evidence type="ECO:0000313" key="3">
    <source>
        <dbReference type="Proteomes" id="UP000827549"/>
    </source>
</evidence>
<reference evidence="2" key="1">
    <citation type="submission" date="2023-10" db="EMBL/GenBank/DDBJ databases">
        <authorList>
            <person name="Noh H."/>
        </authorList>
    </citation>
    <scope>NUCLEOTIDE SEQUENCE</scope>
    <source>
        <strain evidence="2">DUCC4014</strain>
    </source>
</reference>
<feature type="compositionally biased region" description="Pro residues" evidence="1">
    <location>
        <begin position="83"/>
        <end position="93"/>
    </location>
</feature>
<proteinExistence type="predicted"/>
<gene>
    <name evidence="2" type="ORF">LOC62_01G001609</name>
</gene>
<feature type="region of interest" description="Disordered" evidence="1">
    <location>
        <begin position="51"/>
        <end position="70"/>
    </location>
</feature>
<keyword evidence="3" id="KW-1185">Reference proteome</keyword>
<protein>
    <submittedName>
        <fullName evidence="2">Uncharacterized protein</fullName>
    </submittedName>
</protein>
<accession>A0AAF1BFH2</accession>
<feature type="compositionally biased region" description="Pro residues" evidence="1">
    <location>
        <begin position="116"/>
        <end position="127"/>
    </location>
</feature>
<evidence type="ECO:0000313" key="2">
    <source>
        <dbReference type="EMBL" id="WOO78056.1"/>
    </source>
</evidence>
<evidence type="ECO:0000256" key="1">
    <source>
        <dbReference type="SAM" id="MobiDB-lite"/>
    </source>
</evidence>
<feature type="region of interest" description="Disordered" evidence="1">
    <location>
        <begin position="81"/>
        <end position="129"/>
    </location>
</feature>
<dbReference type="AlphaFoldDB" id="A0AAF1BFH2"/>
<feature type="compositionally biased region" description="Low complexity" evidence="1">
    <location>
        <begin position="55"/>
        <end position="65"/>
    </location>
</feature>
<dbReference type="GeneID" id="87804864"/>
<organism evidence="2 3">
    <name type="scientific">Vanrija pseudolonga</name>
    <dbReference type="NCBI Taxonomy" id="143232"/>
    <lineage>
        <taxon>Eukaryota</taxon>
        <taxon>Fungi</taxon>
        <taxon>Dikarya</taxon>
        <taxon>Basidiomycota</taxon>
        <taxon>Agaricomycotina</taxon>
        <taxon>Tremellomycetes</taxon>
        <taxon>Trichosporonales</taxon>
        <taxon>Trichosporonaceae</taxon>
        <taxon>Vanrija</taxon>
    </lineage>
</organism>
<sequence>MATIARGPDSDVVGWQTLCLYRVVTNQTIDHLDSDTTTTTTLCNHTLTNMDIDTATKPPSAPTTADLRSRGRISVADLCRKLPPAPRSKPPAPGYRFRPPRHSLQQPAPVESQPDEPQPPRRPPVTPLPLTYTTYPHLVNLVLEQADLETTLSCRLVCRSLKADVDRLLEKSTRYPEPGTHGGRFMHPRIDGLSRAMIPPYTVVDHIYLDAREVTNQLWLPLTTRRHVVVLSFNPRAPPFTAMPIWPEILSGGHLLRMPSIPSPNRRPVYPELLDLAFAPRLADAKCNSENDPSSDHESQPDLDTRWTQKVGFAWGPRPHGFFGHIVHNLAVAGHLRLGSVRLRGLETLPLGLPCESSRTKCGPVQGEDLSSGSGAGLQTLMSVWIDCLRDRTSGSNANVMV</sequence>